<evidence type="ECO:0000313" key="1">
    <source>
        <dbReference type="EMBL" id="RMX76210.1"/>
    </source>
</evidence>
<proteinExistence type="predicted"/>
<evidence type="ECO:0008006" key="3">
    <source>
        <dbReference type="Google" id="ProtNLM"/>
    </source>
</evidence>
<dbReference type="AlphaFoldDB" id="A0A3M6WD63"/>
<dbReference type="Proteomes" id="UP000281245">
    <property type="component" value="Unassembled WGS sequence"/>
</dbReference>
<dbReference type="Gene3D" id="3.30.710.10">
    <property type="entry name" value="Potassium Channel Kv1.1, Chain A"/>
    <property type="match status" value="1"/>
</dbReference>
<reference evidence="1 2" key="1">
    <citation type="journal article" date="2018" name="BMC Genomics">
        <title>Genomic evidence for intraspecific hybridization in a clonal and extremely halotolerant yeast.</title>
        <authorList>
            <person name="Gostincar C."/>
            <person name="Stajich J.E."/>
            <person name="Zupancic J."/>
            <person name="Zalar P."/>
            <person name="Gunde-Cimerman N."/>
        </authorList>
    </citation>
    <scope>NUCLEOTIDE SEQUENCE [LARGE SCALE GENOMIC DNA]</scope>
    <source>
        <strain evidence="1 2">EXF-6656</strain>
    </source>
</reference>
<protein>
    <recommendedName>
        <fullName evidence="3">BTB domain-containing protein</fullName>
    </recommendedName>
</protein>
<sequence length="281" mass="32663">MWFFSTVHDCKPLSGSLFAQLITQRHSTGYQAMATMDEIREFANSLKADRLIRIKVGSNKDDEPFLISQRRLESASEYFRKALRQDSFKEGLNGQLDFPEDDHDAWAVFLFWMMNTFTIAKKSLKPDLLIKSWILGDKYGIPEFQDQAMLELLFYFERLYATKDIIKLGSELSPADSVLKRLIAEEAAMVLGDERIGFGGLETAFGGNGMLRHFVLARDNYEADEEFYKRRFESLAADDRTSQDEEWNEEWRSPTWQNYMITNGSRPQWLFDTSDSGRWSD</sequence>
<dbReference type="OrthoDB" id="194443at2759"/>
<comment type="caution">
    <text evidence="1">The sequence shown here is derived from an EMBL/GenBank/DDBJ whole genome shotgun (WGS) entry which is preliminary data.</text>
</comment>
<name>A0A3M6WD63_HORWE</name>
<evidence type="ECO:0000313" key="2">
    <source>
        <dbReference type="Proteomes" id="UP000281245"/>
    </source>
</evidence>
<dbReference type="InterPro" id="IPR011333">
    <property type="entry name" value="SKP1/BTB/POZ_sf"/>
</dbReference>
<gene>
    <name evidence="1" type="ORF">D0869_10924</name>
</gene>
<organism evidence="1 2">
    <name type="scientific">Hortaea werneckii</name>
    <name type="common">Black yeast</name>
    <name type="synonym">Cladosporium werneckii</name>
    <dbReference type="NCBI Taxonomy" id="91943"/>
    <lineage>
        <taxon>Eukaryota</taxon>
        <taxon>Fungi</taxon>
        <taxon>Dikarya</taxon>
        <taxon>Ascomycota</taxon>
        <taxon>Pezizomycotina</taxon>
        <taxon>Dothideomycetes</taxon>
        <taxon>Dothideomycetidae</taxon>
        <taxon>Mycosphaerellales</taxon>
        <taxon>Teratosphaeriaceae</taxon>
        <taxon>Hortaea</taxon>
    </lineage>
</organism>
<dbReference type="VEuPathDB" id="FungiDB:BTJ68_05520"/>
<dbReference type="EMBL" id="QWIJ01001150">
    <property type="protein sequence ID" value="RMX76210.1"/>
    <property type="molecule type" value="Genomic_DNA"/>
</dbReference>
<accession>A0A3M6WD63</accession>